<feature type="coiled-coil region" evidence="1">
    <location>
        <begin position="182"/>
        <end position="230"/>
    </location>
</feature>
<gene>
    <name evidence="2" type="ORF">PSON_ATCC_30995.1.T0120263</name>
</gene>
<keyword evidence="1" id="KW-0175">Coiled coil</keyword>
<dbReference type="Proteomes" id="UP000692954">
    <property type="component" value="Unassembled WGS sequence"/>
</dbReference>
<evidence type="ECO:0000313" key="3">
    <source>
        <dbReference type="Proteomes" id="UP000692954"/>
    </source>
</evidence>
<proteinExistence type="predicted"/>
<comment type="caution">
    <text evidence="2">The sequence shown here is derived from an EMBL/GenBank/DDBJ whole genome shotgun (WGS) entry which is preliminary data.</text>
</comment>
<reference evidence="2" key="1">
    <citation type="submission" date="2021-01" db="EMBL/GenBank/DDBJ databases">
        <authorList>
            <consortium name="Genoscope - CEA"/>
            <person name="William W."/>
        </authorList>
    </citation>
    <scope>NUCLEOTIDE SEQUENCE</scope>
</reference>
<accession>A0A8S1KTJ4</accession>
<sequence length="837" mass="99897">MSLIDQFCQNILEFKGTMVEAQDLVKTFLADIMINIFGVEQRLQQQVFRNCNKNWKVVEQNLIDYFQNSSIPIQSLFNENKYKNEGFISSDDEETIKHSKRALIKRTKSIFKEAPKNDNFKDEQIRIRDQVIQDMTIGYYKDIQHLKEMFLRKERQQDDDIFDASYYDITKSFPPEVQFYIQQKLKEMSQQAKQQQTKLQNQVNQQQIEIDKLKKTINQLVSQADIIQQIKTILILDRDLNRFWRGVQDVIGNQQIFEIFEKRQAGYGIDYKQIDELIHQSQAQFRLFQDYKQKIDDQYLLFTAQVDKELQSLRNQVKLLTDKQNGQELDKEKDFVQIRQALKSGIDDIYEMKVADIKANFVQKLEYYSETIMQKDILSQVRRCIKSHALYKWMYLAKCEKLQKHKILRKSQSGSINFFDVSSNPRGLLDQRTENIKKKLKLLEYNLSEEQLQSQQLNIELNQMKNKYQSILINYEMQLHKYLYLEQRSLYLENQNKYFEKIFSLLMRRLGYPQFEVNERNINILLEKADSQLKQFFTKINQIQNKDIEDINELTTQLIKKTIIRNKLHQYQKSTSFCQTDIFDVSIKIEECVKLIEQNQLQLLQIQEQQRIQAELEYQKEQEYQQLNNDEIPNILLSDNEEEPKDQMLVYKISQERSTEIDTNNMNQSDFDTKLINPPKTADNKYKCQKQFTFFQKKKNLCMSTKNKEIQTEIQVDCRMNLVNKIFINDLDEFKKNVKEKPIIKEMKKAPQQSRPDLQNTFASLVSQQNVYKNRKQNNNLFLQSINHKPIQINCQQKLKTDSSGLEIDQNITFTNDRIKVVYTPNKKKVRSVSKNV</sequence>
<organism evidence="2 3">
    <name type="scientific">Paramecium sonneborni</name>
    <dbReference type="NCBI Taxonomy" id="65129"/>
    <lineage>
        <taxon>Eukaryota</taxon>
        <taxon>Sar</taxon>
        <taxon>Alveolata</taxon>
        <taxon>Ciliophora</taxon>
        <taxon>Intramacronucleata</taxon>
        <taxon>Oligohymenophorea</taxon>
        <taxon>Peniculida</taxon>
        <taxon>Parameciidae</taxon>
        <taxon>Paramecium</taxon>
    </lineage>
</organism>
<protein>
    <submittedName>
        <fullName evidence="2">Uncharacterized protein</fullName>
    </submittedName>
</protein>
<name>A0A8S1KTJ4_9CILI</name>
<evidence type="ECO:0000256" key="1">
    <source>
        <dbReference type="SAM" id="Coils"/>
    </source>
</evidence>
<evidence type="ECO:0000313" key="2">
    <source>
        <dbReference type="EMBL" id="CAD8058558.1"/>
    </source>
</evidence>
<feature type="coiled-coil region" evidence="1">
    <location>
        <begin position="440"/>
        <end position="474"/>
    </location>
</feature>
<dbReference type="EMBL" id="CAJJDN010000012">
    <property type="protein sequence ID" value="CAD8058558.1"/>
    <property type="molecule type" value="Genomic_DNA"/>
</dbReference>
<dbReference type="OrthoDB" id="302802at2759"/>
<keyword evidence="3" id="KW-1185">Reference proteome</keyword>
<dbReference type="AlphaFoldDB" id="A0A8S1KTJ4"/>